<dbReference type="CDD" id="cd06163">
    <property type="entry name" value="S2P-M50_PDZ_RseP-like"/>
    <property type="match status" value="1"/>
</dbReference>
<keyword evidence="11" id="KW-0479">Metal-binding</keyword>
<keyword evidence="7 11" id="KW-0862">Zinc</keyword>
<evidence type="ECO:0000313" key="13">
    <source>
        <dbReference type="EMBL" id="KGF86509.1"/>
    </source>
</evidence>
<keyword evidence="4 13" id="KW-0645">Protease</keyword>
<dbReference type="Proteomes" id="UP000030598">
    <property type="component" value="Unassembled WGS sequence"/>
</dbReference>
<protein>
    <recommendedName>
        <fullName evidence="11">Zinc metalloprotease</fullName>
        <ecNumber evidence="11">3.4.24.-</ecNumber>
    </recommendedName>
</protein>
<comment type="cofactor">
    <cofactor evidence="1 11">
        <name>Zn(2+)</name>
        <dbReference type="ChEBI" id="CHEBI:29105"/>
    </cofactor>
</comment>
<dbReference type="eggNOG" id="COG0750">
    <property type="taxonomic scope" value="Bacteria"/>
</dbReference>
<dbReference type="OrthoDB" id="9782003at2"/>
<evidence type="ECO:0000256" key="4">
    <source>
        <dbReference type="ARBA" id="ARBA00022670"/>
    </source>
</evidence>
<reference evidence="14" key="1">
    <citation type="journal article" date="2014" name="Sci. Data">
        <title>Genomes of diverse isolates of the marine cyanobacterium Prochlorococcus.</title>
        <authorList>
            <person name="Biller S."/>
            <person name="Berube P."/>
            <person name="Thompson J."/>
            <person name="Kelly L."/>
            <person name="Roggensack S."/>
            <person name="Awad L."/>
            <person name="Roache-Johnson K."/>
            <person name="Ding H."/>
            <person name="Giovannoni S.J."/>
            <person name="Moore L.R."/>
            <person name="Chisholm S.W."/>
        </authorList>
    </citation>
    <scope>NUCLEOTIDE SEQUENCE [LARGE SCALE GENOMIC DNA]</scope>
    <source>
        <strain evidence="14">GP2</strain>
    </source>
</reference>
<evidence type="ECO:0000256" key="1">
    <source>
        <dbReference type="ARBA" id="ARBA00001947"/>
    </source>
</evidence>
<dbReference type="RefSeq" id="WP_032524738.1">
    <property type="nucleotide sequence ID" value="NZ_CP138934.1"/>
</dbReference>
<evidence type="ECO:0000256" key="6">
    <source>
        <dbReference type="ARBA" id="ARBA00022801"/>
    </source>
</evidence>
<feature type="transmembrane region" description="Helical" evidence="11">
    <location>
        <begin position="279"/>
        <end position="301"/>
    </location>
</feature>
<dbReference type="GO" id="GO:0016020">
    <property type="term" value="C:membrane"/>
    <property type="evidence" value="ECO:0007669"/>
    <property type="project" value="UniProtKB-SubCell"/>
</dbReference>
<dbReference type="Pfam" id="PF02163">
    <property type="entry name" value="Peptidase_M50"/>
    <property type="match status" value="1"/>
</dbReference>
<evidence type="ECO:0000256" key="2">
    <source>
        <dbReference type="ARBA" id="ARBA00004141"/>
    </source>
</evidence>
<comment type="similarity">
    <text evidence="3 11">Belongs to the peptidase M50B family.</text>
</comment>
<keyword evidence="5 11" id="KW-0812">Transmembrane</keyword>
<evidence type="ECO:0000256" key="8">
    <source>
        <dbReference type="ARBA" id="ARBA00022989"/>
    </source>
</evidence>
<dbReference type="GO" id="GO:0004222">
    <property type="term" value="F:metalloendopeptidase activity"/>
    <property type="evidence" value="ECO:0007669"/>
    <property type="project" value="InterPro"/>
</dbReference>
<feature type="domain" description="PDZ" evidence="12">
    <location>
        <begin position="114"/>
        <end position="186"/>
    </location>
</feature>
<evidence type="ECO:0000256" key="11">
    <source>
        <dbReference type="RuleBase" id="RU362031"/>
    </source>
</evidence>
<feature type="transmembrane region" description="Helical" evidence="11">
    <location>
        <begin position="87"/>
        <end position="111"/>
    </location>
</feature>
<gene>
    <name evidence="13" type="ORF">EU91_1271</name>
</gene>
<evidence type="ECO:0000256" key="9">
    <source>
        <dbReference type="ARBA" id="ARBA00023049"/>
    </source>
</evidence>
<keyword evidence="10 11" id="KW-0472">Membrane</keyword>
<accession>A0A0A1ZEC1</accession>
<evidence type="ECO:0000256" key="10">
    <source>
        <dbReference type="ARBA" id="ARBA00023136"/>
    </source>
</evidence>
<organism evidence="13 14">
    <name type="scientific">Prochlorococcus marinus str. GP2</name>
    <dbReference type="NCBI Taxonomy" id="59925"/>
    <lineage>
        <taxon>Bacteria</taxon>
        <taxon>Bacillati</taxon>
        <taxon>Cyanobacteriota</taxon>
        <taxon>Cyanophyceae</taxon>
        <taxon>Synechococcales</taxon>
        <taxon>Prochlorococcaceae</taxon>
        <taxon>Prochlorococcus</taxon>
    </lineage>
</organism>
<dbReference type="NCBIfam" id="TIGR00054">
    <property type="entry name" value="RIP metalloprotease RseP"/>
    <property type="match status" value="1"/>
</dbReference>
<keyword evidence="6 11" id="KW-0378">Hydrolase</keyword>
<keyword evidence="9 11" id="KW-0482">Metalloprotease</keyword>
<keyword evidence="8 11" id="KW-1133">Transmembrane helix</keyword>
<comment type="subcellular location">
    <subcellularLocation>
        <location evidence="2">Membrane</location>
        <topology evidence="2">Multi-pass membrane protein</topology>
    </subcellularLocation>
</comment>
<dbReference type="SUPFAM" id="SSF50156">
    <property type="entry name" value="PDZ domain-like"/>
    <property type="match status" value="1"/>
</dbReference>
<dbReference type="InterPro" id="IPR001478">
    <property type="entry name" value="PDZ"/>
</dbReference>
<dbReference type="GO" id="GO:0046872">
    <property type="term" value="F:metal ion binding"/>
    <property type="evidence" value="ECO:0007669"/>
    <property type="project" value="UniProtKB-KW"/>
</dbReference>
<evidence type="ECO:0000256" key="3">
    <source>
        <dbReference type="ARBA" id="ARBA00007931"/>
    </source>
</evidence>
<dbReference type="PANTHER" id="PTHR42837">
    <property type="entry name" value="REGULATOR OF SIGMA-E PROTEASE RSEP"/>
    <property type="match status" value="1"/>
</dbReference>
<proteinExistence type="inferred from homology"/>
<dbReference type="Gene3D" id="2.30.42.10">
    <property type="match status" value="1"/>
</dbReference>
<dbReference type="InterPro" id="IPR004387">
    <property type="entry name" value="Pept_M50_Zn"/>
</dbReference>
<dbReference type="GO" id="GO:0006508">
    <property type="term" value="P:proteolysis"/>
    <property type="evidence" value="ECO:0007669"/>
    <property type="project" value="UniProtKB-KW"/>
</dbReference>
<dbReference type="EMBL" id="JNAH01000007">
    <property type="protein sequence ID" value="KGF86509.1"/>
    <property type="molecule type" value="Genomic_DNA"/>
</dbReference>
<sequence>MNVLTSITVLGFLIFFHEMGHFLAAILQGIYVDGFSIGFGPSIIQKNFKGITYSFRAFPLGGFVSFPDEEQKNIDPKDPNLLKNRPIIQRVIVISAGVLANLLLAYTILIINVTTIGIPYDPEPGILVLATQPDKAAFKAGLEPGDKILKIEGKFLGVGDKAVSELVKEIQSSANSPIQIEIDREGILKQITLFPKKIDGKGTIGAQLQPNIRKETIKTKSFYDLFSYTNKEFSSLLVKTIQGYKGLITNFASTAQQLSGPVKIVEIGAQLSQQGGTGILLFAALISINLAVLNSLPLPLLDGGQLLFTLIEGLRGKPVPAKVQIAVTQSSFFLLVGLSVLLIIRDTSQLLIVQRLLNQ</sequence>
<evidence type="ECO:0000313" key="14">
    <source>
        <dbReference type="Proteomes" id="UP000030598"/>
    </source>
</evidence>
<dbReference type="InterPro" id="IPR008915">
    <property type="entry name" value="Peptidase_M50"/>
</dbReference>
<feature type="transmembrane region" description="Helical" evidence="11">
    <location>
        <begin position="321"/>
        <end position="344"/>
    </location>
</feature>
<evidence type="ECO:0000256" key="7">
    <source>
        <dbReference type="ARBA" id="ARBA00022833"/>
    </source>
</evidence>
<evidence type="ECO:0000256" key="5">
    <source>
        <dbReference type="ARBA" id="ARBA00022692"/>
    </source>
</evidence>
<dbReference type="EC" id="3.4.24.-" evidence="11"/>
<comment type="caution">
    <text evidence="13">The sequence shown here is derived from an EMBL/GenBank/DDBJ whole genome shotgun (WGS) entry which is preliminary data.</text>
</comment>
<dbReference type="InterPro" id="IPR036034">
    <property type="entry name" value="PDZ_sf"/>
</dbReference>
<dbReference type="AlphaFoldDB" id="A0A0A1ZEC1"/>
<evidence type="ECO:0000259" key="12">
    <source>
        <dbReference type="SMART" id="SM00228"/>
    </source>
</evidence>
<dbReference type="STRING" id="59925.EU91_1271"/>
<dbReference type="SMART" id="SM00228">
    <property type="entry name" value="PDZ"/>
    <property type="match status" value="1"/>
</dbReference>
<dbReference type="PANTHER" id="PTHR42837:SF2">
    <property type="entry name" value="MEMBRANE METALLOPROTEASE ARASP2, CHLOROPLASTIC-RELATED"/>
    <property type="match status" value="1"/>
</dbReference>
<name>A0A0A1ZEC1_PROMR</name>